<name>A0A837AFZ5_ACINO</name>
<comment type="caution">
    <text evidence="1">The sequence shown here is derived from an EMBL/GenBank/DDBJ whole genome shotgun (WGS) entry which is preliminary data.</text>
</comment>
<gene>
    <name evidence="1" type="ORF">AE32_00962</name>
</gene>
<organism evidence="1 2">
    <name type="scientific">Acinetobacter nosocomialis</name>
    <dbReference type="NCBI Taxonomy" id="106654"/>
    <lineage>
        <taxon>Bacteria</taxon>
        <taxon>Pseudomonadati</taxon>
        <taxon>Pseudomonadota</taxon>
        <taxon>Gammaproteobacteria</taxon>
        <taxon>Moraxellales</taxon>
        <taxon>Moraxellaceae</taxon>
        <taxon>Acinetobacter</taxon>
        <taxon>Acinetobacter calcoaceticus/baumannii complex</taxon>
    </lineage>
</organism>
<reference evidence="1 2" key="1">
    <citation type="submission" date="2014-04" db="EMBL/GenBank/DDBJ databases">
        <title>The Genome Sequence of Acinetobacter baumanii BIDMC 57.</title>
        <authorList>
            <consortium name="The Broad Institute Genomics Platform"/>
            <consortium name="The Broad Institute Genome Sequencing Center for Infectious Disease"/>
            <person name="Murphy C."/>
            <person name="Cosimi L."/>
            <person name="Cerqueira G."/>
            <person name="Feldgarden M."/>
            <person name="Earl A."/>
            <person name="Spencer M.D."/>
            <person name="Fodor A."/>
            <person name="Sautter R.L."/>
            <person name="Hung D."/>
            <person name="Onderdonk A.B."/>
            <person name="Ernst C."/>
            <person name="Delaney M."/>
            <person name="DuBois A."/>
            <person name="Young S.K."/>
            <person name="Zeng Q."/>
            <person name="Gargeya S."/>
            <person name="Abouelleil A."/>
            <person name="Alvarado L."/>
            <person name="Chapman S.B."/>
            <person name="Gainer-Dewar J."/>
            <person name="Goldberg J."/>
            <person name="Griggs A."/>
            <person name="Gujja S."/>
            <person name="Hansen M."/>
            <person name="Howarth C."/>
            <person name="Imamovic A."/>
            <person name="Larimer J."/>
            <person name="Pearson M."/>
            <person name="Poon T.W."/>
            <person name="Priest M."/>
            <person name="Roberts A."/>
            <person name="Saif S."/>
            <person name="Shea T."/>
            <person name="Sykes S."/>
            <person name="Wortman J."/>
            <person name="Nusbaum C."/>
            <person name="Birren B."/>
        </authorList>
    </citation>
    <scope>NUCLEOTIDE SEQUENCE [LARGE SCALE GENOMIC DNA]</scope>
    <source>
        <strain evidence="1 2">BIDMC 57</strain>
    </source>
</reference>
<dbReference type="Proteomes" id="UP000027208">
    <property type="component" value="Unassembled WGS sequence"/>
</dbReference>
<protein>
    <submittedName>
        <fullName evidence="1">Uncharacterized protein</fullName>
    </submittedName>
</protein>
<evidence type="ECO:0000313" key="2">
    <source>
        <dbReference type="Proteomes" id="UP000027208"/>
    </source>
</evidence>
<evidence type="ECO:0000313" key="1">
    <source>
        <dbReference type="EMBL" id="KDM57666.1"/>
    </source>
</evidence>
<dbReference type="EMBL" id="JMUI01000002">
    <property type="protein sequence ID" value="KDM57666.1"/>
    <property type="molecule type" value="Genomic_DNA"/>
</dbReference>
<dbReference type="AlphaFoldDB" id="A0A837AFZ5"/>
<sequence length="172" mass="20201">MRWFLLSQEVYSRQLNIRFKNNFNKLWKNYLVDWIEKKDLTAKITGNLELKIPSNWVGFNKDRFPRKSGIGILELDNQVYKLSDMNSDIIIYKDGNNKNIGSVDELVFKKDDDIVNIEIFKESNNNQYSKDIQLKVRNYNLTNYEPGFSFYGLVPASSISWGDNEKILSINI</sequence>
<proteinExistence type="predicted"/>
<accession>A0A837AFZ5</accession>